<evidence type="ECO:0000259" key="6">
    <source>
        <dbReference type="Pfam" id="PF21981"/>
    </source>
</evidence>
<comment type="similarity">
    <text evidence="2 5">Belongs to the RecX family.</text>
</comment>
<feature type="domain" description="RecX first three-helical" evidence="7">
    <location>
        <begin position="61"/>
        <end position="99"/>
    </location>
</feature>
<comment type="subcellular location">
    <subcellularLocation>
        <location evidence="1 5">Cytoplasm</location>
    </subcellularLocation>
</comment>
<dbReference type="Pfam" id="PF21981">
    <property type="entry name" value="RecX_HTH3"/>
    <property type="match status" value="1"/>
</dbReference>
<evidence type="ECO:0000256" key="4">
    <source>
        <dbReference type="ARBA" id="ARBA00022490"/>
    </source>
</evidence>
<feature type="domain" description="RecX third three-helical" evidence="6">
    <location>
        <begin position="152"/>
        <end position="194"/>
    </location>
</feature>
<sequence length="204" mass="24148">MKITSIIKSKSDKFYFVYFCNEKYLKVTLEEIIKFNLKEGKELSDEEINNIAKETELKLSYNYALNLLAYKEYTESEIRKKLTKKGFSNLCIENTISKLKHYNFINDYEYAKKYINHCLSKKLGKRRISYGLNSKGINFDNLHIEVQQETLLENAKNIALKKYAKIKDKQNVKLRLYNYLAYKGYDNDIILQVLKEVIKENDGD</sequence>
<dbReference type="GO" id="GO:0005737">
    <property type="term" value="C:cytoplasm"/>
    <property type="evidence" value="ECO:0007669"/>
    <property type="project" value="UniProtKB-SubCell"/>
</dbReference>
<dbReference type="Gene3D" id="1.10.10.10">
    <property type="entry name" value="Winged helix-like DNA-binding domain superfamily/Winged helix DNA-binding domain"/>
    <property type="match status" value="2"/>
</dbReference>
<evidence type="ECO:0000256" key="3">
    <source>
        <dbReference type="ARBA" id="ARBA00018111"/>
    </source>
</evidence>
<dbReference type="HAMAP" id="MF_01114">
    <property type="entry name" value="RecX"/>
    <property type="match status" value="1"/>
</dbReference>
<dbReference type="EMBL" id="FNUK01000002">
    <property type="protein sequence ID" value="SEF46424.1"/>
    <property type="molecule type" value="Genomic_DNA"/>
</dbReference>
<comment type="function">
    <text evidence="5">Modulates RecA activity.</text>
</comment>
<evidence type="ECO:0000256" key="2">
    <source>
        <dbReference type="ARBA" id="ARBA00009695"/>
    </source>
</evidence>
<evidence type="ECO:0000256" key="5">
    <source>
        <dbReference type="HAMAP-Rule" id="MF_01114"/>
    </source>
</evidence>
<proteinExistence type="inferred from homology"/>
<keyword evidence="4 5" id="KW-0963">Cytoplasm</keyword>
<dbReference type="OrthoDB" id="5421057at2"/>
<evidence type="ECO:0000313" key="8">
    <source>
        <dbReference type="EMBL" id="SEF46424.1"/>
    </source>
</evidence>
<accession>A0A1H5S7Q0</accession>
<dbReference type="InterPro" id="IPR036388">
    <property type="entry name" value="WH-like_DNA-bd_sf"/>
</dbReference>
<dbReference type="InterPro" id="IPR053926">
    <property type="entry name" value="RecX_HTH_1st"/>
</dbReference>
<evidence type="ECO:0000256" key="1">
    <source>
        <dbReference type="ARBA" id="ARBA00004496"/>
    </source>
</evidence>
<dbReference type="PANTHER" id="PTHR33602">
    <property type="entry name" value="REGULATORY PROTEIN RECX FAMILY PROTEIN"/>
    <property type="match status" value="1"/>
</dbReference>
<dbReference type="AlphaFoldDB" id="A0A1H5S7Q0"/>
<dbReference type="Proteomes" id="UP000242850">
    <property type="component" value="Unassembled WGS sequence"/>
</dbReference>
<dbReference type="PANTHER" id="PTHR33602:SF1">
    <property type="entry name" value="REGULATORY PROTEIN RECX FAMILY PROTEIN"/>
    <property type="match status" value="1"/>
</dbReference>
<keyword evidence="9" id="KW-1185">Reference proteome</keyword>
<name>A0A1H5S7Q0_9CLOT</name>
<dbReference type="GO" id="GO:0006282">
    <property type="term" value="P:regulation of DNA repair"/>
    <property type="evidence" value="ECO:0007669"/>
    <property type="project" value="UniProtKB-UniRule"/>
</dbReference>
<dbReference type="Pfam" id="PF21982">
    <property type="entry name" value="RecX_HTH1"/>
    <property type="match status" value="1"/>
</dbReference>
<reference evidence="9" key="1">
    <citation type="submission" date="2016-10" db="EMBL/GenBank/DDBJ databases">
        <authorList>
            <person name="Varghese N."/>
            <person name="Submissions S."/>
        </authorList>
    </citation>
    <scope>NUCLEOTIDE SEQUENCE [LARGE SCALE GENOMIC DNA]</scope>
    <source>
        <strain evidence="9">DSM 5463</strain>
    </source>
</reference>
<evidence type="ECO:0000259" key="7">
    <source>
        <dbReference type="Pfam" id="PF21982"/>
    </source>
</evidence>
<gene>
    <name evidence="5" type="primary">recX</name>
    <name evidence="8" type="ORF">SAMN05660865_00288</name>
</gene>
<evidence type="ECO:0000313" key="9">
    <source>
        <dbReference type="Proteomes" id="UP000242850"/>
    </source>
</evidence>
<dbReference type="InterPro" id="IPR003783">
    <property type="entry name" value="Regulatory_RecX"/>
</dbReference>
<dbReference type="InterPro" id="IPR053925">
    <property type="entry name" value="RecX_HTH_3rd"/>
</dbReference>
<organism evidence="8 9">
    <name type="scientific">Caloramator fervidus</name>
    <dbReference type="NCBI Taxonomy" id="29344"/>
    <lineage>
        <taxon>Bacteria</taxon>
        <taxon>Bacillati</taxon>
        <taxon>Bacillota</taxon>
        <taxon>Clostridia</taxon>
        <taxon>Eubacteriales</taxon>
        <taxon>Clostridiaceae</taxon>
        <taxon>Caloramator</taxon>
    </lineage>
</organism>
<dbReference type="RefSeq" id="WP_103895310.1">
    <property type="nucleotide sequence ID" value="NZ_FNUK01000002.1"/>
</dbReference>
<protein>
    <recommendedName>
        <fullName evidence="3 5">Regulatory protein RecX</fullName>
    </recommendedName>
</protein>